<dbReference type="EC" id="3.5.1.28" evidence="2"/>
<evidence type="ECO:0000259" key="4">
    <source>
        <dbReference type="SMART" id="SM00646"/>
    </source>
</evidence>
<reference evidence="5 7" key="2">
    <citation type="submission" date="2018-07" db="EMBL/GenBank/DDBJ databases">
        <title>Genomic Encyclopedia of Type Strains, Phase IV (KMG-IV): sequencing the most valuable type-strain genomes for metagenomic binning, comparative biology and taxonomic classification.</title>
        <authorList>
            <person name="Goeker M."/>
        </authorList>
    </citation>
    <scope>NUCLEOTIDE SEQUENCE [LARGE SCALE GENOMIC DNA]</scope>
    <source>
        <strain evidence="5 7">DSM 19728</strain>
    </source>
</reference>
<sequence>MNKSIPLFLACATLVSFSFVKPITKTTKQINVVIDAGHGGSDLGATSSFGTEKLIVEQITKKIKFLNKNENVIVHLTRNEDKNLSLSDRAVIINTIKPDLVLSLHVNISTNVAKSGMEFYVANESVAFEKSAEIANALRTKFTQNNSLPSSEVKKAPFFILKKSVVPAIVVELGYLSNLTDRAYLTDEKEQDKIASTILSFVSELK</sequence>
<gene>
    <name evidence="5" type="ORF">DFR66_10145</name>
    <name evidence="6" type="ORF">IQ02_00045</name>
</gene>
<dbReference type="InterPro" id="IPR002508">
    <property type="entry name" value="MurNAc-LAA_cat"/>
</dbReference>
<dbReference type="Proteomes" id="UP000254518">
    <property type="component" value="Unassembled WGS sequence"/>
</dbReference>
<proteinExistence type="predicted"/>
<evidence type="ECO:0000313" key="8">
    <source>
        <dbReference type="Proteomes" id="UP000321392"/>
    </source>
</evidence>
<dbReference type="SMART" id="SM00646">
    <property type="entry name" value="Ami_3"/>
    <property type="match status" value="1"/>
</dbReference>
<dbReference type="RefSeq" id="WP_114752867.1">
    <property type="nucleotide sequence ID" value="NZ_QQBA01000001.1"/>
</dbReference>
<dbReference type="GO" id="GO:0008745">
    <property type="term" value="F:N-acetylmuramoyl-L-alanine amidase activity"/>
    <property type="evidence" value="ECO:0007669"/>
    <property type="project" value="UniProtKB-EC"/>
</dbReference>
<dbReference type="SUPFAM" id="SSF53187">
    <property type="entry name" value="Zn-dependent exopeptidases"/>
    <property type="match status" value="1"/>
</dbReference>
<evidence type="ECO:0000313" key="6">
    <source>
        <dbReference type="EMBL" id="TWI51914.1"/>
    </source>
</evidence>
<evidence type="ECO:0000313" key="7">
    <source>
        <dbReference type="Proteomes" id="UP000254518"/>
    </source>
</evidence>
<comment type="catalytic activity">
    <reaction evidence="1">
        <text>Hydrolyzes the link between N-acetylmuramoyl residues and L-amino acid residues in certain cell-wall glycopeptides.</text>
        <dbReference type="EC" id="3.5.1.28"/>
    </reaction>
</comment>
<keyword evidence="7" id="KW-1185">Reference proteome</keyword>
<comment type="caution">
    <text evidence="6">The sequence shown here is derived from an EMBL/GenBank/DDBJ whole genome shotgun (WGS) entry which is preliminary data.</text>
</comment>
<accession>A0A562Q5A8</accession>
<dbReference type="GO" id="GO:0030288">
    <property type="term" value="C:outer membrane-bounded periplasmic space"/>
    <property type="evidence" value="ECO:0007669"/>
    <property type="project" value="TreeGrafter"/>
</dbReference>
<dbReference type="Proteomes" id="UP000321392">
    <property type="component" value="Unassembled WGS sequence"/>
</dbReference>
<dbReference type="PANTHER" id="PTHR30404:SF0">
    <property type="entry name" value="N-ACETYLMURAMOYL-L-ALANINE AMIDASE AMIC"/>
    <property type="match status" value="1"/>
</dbReference>
<dbReference type="Gene3D" id="3.40.630.40">
    <property type="entry name" value="Zn-dependent exopeptidases"/>
    <property type="match status" value="1"/>
</dbReference>
<dbReference type="GO" id="GO:0009253">
    <property type="term" value="P:peptidoglycan catabolic process"/>
    <property type="evidence" value="ECO:0007669"/>
    <property type="project" value="InterPro"/>
</dbReference>
<dbReference type="InterPro" id="IPR050695">
    <property type="entry name" value="N-acetylmuramoyl_amidase_3"/>
</dbReference>
<organism evidence="6 8">
    <name type="scientific">Flavobacterium glaciei</name>
    <dbReference type="NCBI Taxonomy" id="386300"/>
    <lineage>
        <taxon>Bacteria</taxon>
        <taxon>Pseudomonadati</taxon>
        <taxon>Bacteroidota</taxon>
        <taxon>Flavobacteriia</taxon>
        <taxon>Flavobacteriales</taxon>
        <taxon>Flavobacteriaceae</taxon>
        <taxon>Flavobacterium</taxon>
    </lineage>
</organism>
<evidence type="ECO:0000256" key="3">
    <source>
        <dbReference type="ARBA" id="ARBA00022801"/>
    </source>
</evidence>
<dbReference type="Pfam" id="PF01520">
    <property type="entry name" value="Amidase_3"/>
    <property type="match status" value="1"/>
</dbReference>
<evidence type="ECO:0000256" key="2">
    <source>
        <dbReference type="ARBA" id="ARBA00011901"/>
    </source>
</evidence>
<reference evidence="6" key="3">
    <citation type="submission" date="2019-07" db="EMBL/GenBank/DDBJ databases">
        <authorList>
            <person name="Whitman W."/>
            <person name="Huntemann M."/>
            <person name="Clum A."/>
            <person name="Pillay M."/>
            <person name="Palaniappan K."/>
            <person name="Varghese N."/>
            <person name="Mikhailova N."/>
            <person name="Stamatis D."/>
            <person name="Reddy T."/>
            <person name="Daum C."/>
            <person name="Shapiro N."/>
            <person name="Ivanova N."/>
            <person name="Kyrpides N."/>
            <person name="Woyke T."/>
        </authorList>
    </citation>
    <scope>NUCLEOTIDE SEQUENCE</scope>
    <source>
        <strain evidence="6">CGMCC 1.5380</strain>
    </source>
</reference>
<name>A0A562Q5A8_9FLAO</name>
<dbReference type="OrthoDB" id="9806267at2"/>
<dbReference type="EMBL" id="QQBA01000001">
    <property type="protein sequence ID" value="RDI58125.1"/>
    <property type="molecule type" value="Genomic_DNA"/>
</dbReference>
<dbReference type="EMBL" id="VLKX01000001">
    <property type="protein sequence ID" value="TWI51914.1"/>
    <property type="molecule type" value="Genomic_DNA"/>
</dbReference>
<evidence type="ECO:0000256" key="1">
    <source>
        <dbReference type="ARBA" id="ARBA00001561"/>
    </source>
</evidence>
<keyword evidence="3" id="KW-0378">Hydrolase</keyword>
<evidence type="ECO:0000313" key="5">
    <source>
        <dbReference type="EMBL" id="RDI58125.1"/>
    </source>
</evidence>
<reference evidence="6 8" key="1">
    <citation type="journal article" date="2015" name="Stand. Genomic Sci.">
        <title>Genomic Encyclopedia of Bacterial and Archaeal Type Strains, Phase III: the genomes of soil and plant-associated and newly described type strains.</title>
        <authorList>
            <person name="Whitman W.B."/>
            <person name="Woyke T."/>
            <person name="Klenk H.P."/>
            <person name="Zhou Y."/>
            <person name="Lilburn T.G."/>
            <person name="Beck B.J."/>
            <person name="De Vos P."/>
            <person name="Vandamme P."/>
            <person name="Eisen J.A."/>
            <person name="Garrity G."/>
            <person name="Hugenholtz P."/>
            <person name="Kyrpides N.C."/>
        </authorList>
    </citation>
    <scope>NUCLEOTIDE SEQUENCE [LARGE SCALE GENOMIC DNA]</scope>
    <source>
        <strain evidence="6 8">CGMCC 1.5380</strain>
    </source>
</reference>
<dbReference type="AlphaFoldDB" id="A0A562Q5A8"/>
<dbReference type="CDD" id="cd02696">
    <property type="entry name" value="MurNAc-LAA"/>
    <property type="match status" value="1"/>
</dbReference>
<protein>
    <recommendedName>
        <fullName evidence="2">N-acetylmuramoyl-L-alanine amidase</fullName>
        <ecNumber evidence="2">3.5.1.28</ecNumber>
    </recommendedName>
</protein>
<feature type="domain" description="MurNAc-LAA" evidence="4">
    <location>
        <begin position="90"/>
        <end position="203"/>
    </location>
</feature>
<dbReference type="PANTHER" id="PTHR30404">
    <property type="entry name" value="N-ACETYLMURAMOYL-L-ALANINE AMIDASE"/>
    <property type="match status" value="1"/>
</dbReference>